<gene>
    <name evidence="1" type="ORF">ERS852523_01038</name>
</gene>
<dbReference type="OrthoDB" id="2022131at2"/>
<proteinExistence type="predicted"/>
<evidence type="ECO:0000313" key="2">
    <source>
        <dbReference type="Proteomes" id="UP000095712"/>
    </source>
</evidence>
<dbReference type="AlphaFoldDB" id="A0A174LV02"/>
<name>A0A174LV02_9FIRM</name>
<evidence type="ECO:0000313" key="1">
    <source>
        <dbReference type="EMBL" id="CUP25530.1"/>
    </source>
</evidence>
<dbReference type="Proteomes" id="UP000095712">
    <property type="component" value="Unassembled WGS sequence"/>
</dbReference>
<reference evidence="1 2" key="1">
    <citation type="submission" date="2015-09" db="EMBL/GenBank/DDBJ databases">
        <authorList>
            <consortium name="Pathogen Informatics"/>
        </authorList>
    </citation>
    <scope>NUCLEOTIDE SEQUENCE [LARGE SCALE GENOMIC DNA]</scope>
    <source>
        <strain evidence="1 2">2789STDY5834911</strain>
    </source>
</reference>
<dbReference type="RefSeq" id="WP_055150044.1">
    <property type="nucleotide sequence ID" value="NZ_CZAW01000008.1"/>
</dbReference>
<accession>A0A174LV02</accession>
<sequence length="200" mass="21839">MANVVIPENPEFNEILRIIETKDLVHADVVNPMFRTLLLNTIYLERRVAKMIERIDTLATDNTYGGLELSVDANIADASAQFSVIRKTSSTATVQTLFSKAIDGLRKGLYSLLIRLKVNANSDSGGLIELSVTSGGTILETRIITAKMFERAGIFQTFGLNVELSDTVTITAKLLKNSANITVSVDYVMLQPAQTAITSL</sequence>
<dbReference type="EMBL" id="CZAW01000008">
    <property type="protein sequence ID" value="CUP25530.1"/>
    <property type="molecule type" value="Genomic_DNA"/>
</dbReference>
<protein>
    <submittedName>
        <fullName evidence="1">Uncharacterized protein</fullName>
    </submittedName>
</protein>
<organism evidence="1 2">
    <name type="scientific">Blautia wexlerae</name>
    <dbReference type="NCBI Taxonomy" id="418240"/>
    <lineage>
        <taxon>Bacteria</taxon>
        <taxon>Bacillati</taxon>
        <taxon>Bacillota</taxon>
        <taxon>Clostridia</taxon>
        <taxon>Lachnospirales</taxon>
        <taxon>Lachnospiraceae</taxon>
        <taxon>Blautia</taxon>
    </lineage>
</organism>